<dbReference type="InterPro" id="IPR050464">
    <property type="entry name" value="Zeta_carotene_desat/Oxidored"/>
</dbReference>
<feature type="transmembrane region" description="Helical" evidence="1">
    <location>
        <begin position="455"/>
        <end position="474"/>
    </location>
</feature>
<proteinExistence type="predicted"/>
<dbReference type="GO" id="GO:0016491">
    <property type="term" value="F:oxidoreductase activity"/>
    <property type="evidence" value="ECO:0007669"/>
    <property type="project" value="InterPro"/>
</dbReference>
<dbReference type="OrthoDB" id="5977668at2759"/>
<evidence type="ECO:0000256" key="1">
    <source>
        <dbReference type="SAM" id="Phobius"/>
    </source>
</evidence>
<dbReference type="Pfam" id="PF01593">
    <property type="entry name" value="Amino_oxidase"/>
    <property type="match status" value="1"/>
</dbReference>
<dbReference type="PANTHER" id="PTHR42923:SF42">
    <property type="entry name" value="AMINE OXIDASE DOMAIN-CONTAINING PROTEIN"/>
    <property type="match status" value="1"/>
</dbReference>
<dbReference type="SUPFAM" id="SSF51905">
    <property type="entry name" value="FAD/NAD(P)-binding domain"/>
    <property type="match status" value="1"/>
</dbReference>
<accession>A0A9P4TKC9</accession>
<dbReference type="Pfam" id="PF13450">
    <property type="entry name" value="NAD_binding_8"/>
    <property type="match status" value="1"/>
</dbReference>
<keyword evidence="1" id="KW-0812">Transmembrane</keyword>
<evidence type="ECO:0000259" key="2">
    <source>
        <dbReference type="Pfam" id="PF01593"/>
    </source>
</evidence>
<organism evidence="3 4">
    <name type="scientific">Curvularia kusanoi</name>
    <name type="common">Cochliobolus kusanoi</name>
    <dbReference type="NCBI Taxonomy" id="90978"/>
    <lineage>
        <taxon>Eukaryota</taxon>
        <taxon>Fungi</taxon>
        <taxon>Dikarya</taxon>
        <taxon>Ascomycota</taxon>
        <taxon>Pezizomycotina</taxon>
        <taxon>Dothideomycetes</taxon>
        <taxon>Pleosporomycetidae</taxon>
        <taxon>Pleosporales</taxon>
        <taxon>Pleosporineae</taxon>
        <taxon>Pleosporaceae</taxon>
        <taxon>Curvularia</taxon>
    </lineage>
</organism>
<keyword evidence="4" id="KW-1185">Reference proteome</keyword>
<gene>
    <name evidence="3" type="ORF">E8E13_010833</name>
</gene>
<sequence length="591" mass="66480">MNAQTTPQQQRIAVVGSGMAGLVTAHLLQHDRHRRYAVEVFESGDTLSLDSASVSIPNAARTSSDRVDLPMRAFAGGFYSNLRSMYDYLGIQYQSQPFLFEFARSKMPYFAHASNLHKLPARPSGASCISYLCEVLYLAVCYVYFSLCCFFIAPRRGETLQAYLERTWTPERFVTYYVLPLISSVTTCPHNSLLAFPASDLTEYKRRTHRAPHFTVSEGVRAAQDRLAKGVECTLNAAITAVEPGEKGVRLSWKTLDGQLRTQTFDKVVLAVAPDVVGHVFEPLRHHMASIPTTLVESVVHTDTTVLNAGYQKAREAESTAQLIHLNTTTSGEHKTESHHIQPCGAIVTTCPFSAMSASHITHSAKFTRVLRSPQSQRIVNFVFGLDQQRHYGEEKAVPHLHGDWYTSTSQRTFRTTMILRTIKCLGLTAILWYAEPYFYPRFSYPHDLPIPVLYFSTLYFKALLLVTALAKVWTFGKLLRTDTTHATRPKTLAEACRDLLNLVLSEAGLTAGKEESPAPSRFLLDVGFGCGEQTIHLMSDKPVRPSDRLWWDEVDHKVLFERYVGITQDAAQCTYAQQRVRLERGREKRG</sequence>
<name>A0A9P4TKC9_CURKU</name>
<protein>
    <recommendedName>
        <fullName evidence="2">Amine oxidase domain-containing protein</fullName>
    </recommendedName>
</protein>
<dbReference type="PANTHER" id="PTHR42923">
    <property type="entry name" value="PROTOPORPHYRINOGEN OXIDASE"/>
    <property type="match status" value="1"/>
</dbReference>
<keyword evidence="1" id="KW-0472">Membrane</keyword>
<dbReference type="Gene3D" id="3.50.50.60">
    <property type="entry name" value="FAD/NAD(P)-binding domain"/>
    <property type="match status" value="2"/>
</dbReference>
<feature type="domain" description="Amine oxidase" evidence="2">
    <location>
        <begin position="203"/>
        <end position="285"/>
    </location>
</feature>
<dbReference type="InterPro" id="IPR002937">
    <property type="entry name" value="Amino_oxidase"/>
</dbReference>
<keyword evidence="1" id="KW-1133">Transmembrane helix</keyword>
<evidence type="ECO:0000313" key="3">
    <source>
        <dbReference type="EMBL" id="KAF3006860.1"/>
    </source>
</evidence>
<feature type="transmembrane region" description="Helical" evidence="1">
    <location>
        <begin position="418"/>
        <end position="435"/>
    </location>
</feature>
<comment type="caution">
    <text evidence="3">The sequence shown here is derived from an EMBL/GenBank/DDBJ whole genome shotgun (WGS) entry which is preliminary data.</text>
</comment>
<reference evidence="3" key="1">
    <citation type="submission" date="2019-04" db="EMBL/GenBank/DDBJ databases">
        <title>Sequencing of skin fungus with MAO and IRED activity.</title>
        <authorList>
            <person name="Marsaioli A.J."/>
            <person name="Bonatto J.M.C."/>
            <person name="Reis Junior O."/>
        </authorList>
    </citation>
    <scope>NUCLEOTIDE SEQUENCE</scope>
    <source>
        <strain evidence="3">30M1</strain>
    </source>
</reference>
<dbReference type="Proteomes" id="UP000801428">
    <property type="component" value="Unassembled WGS sequence"/>
</dbReference>
<dbReference type="InterPro" id="IPR036188">
    <property type="entry name" value="FAD/NAD-bd_sf"/>
</dbReference>
<dbReference type="AlphaFoldDB" id="A0A9P4TKC9"/>
<evidence type="ECO:0000313" key="4">
    <source>
        <dbReference type="Proteomes" id="UP000801428"/>
    </source>
</evidence>
<dbReference type="Gene3D" id="3.90.660.10">
    <property type="match status" value="1"/>
</dbReference>
<dbReference type="EMBL" id="SWKU01000005">
    <property type="protein sequence ID" value="KAF3006860.1"/>
    <property type="molecule type" value="Genomic_DNA"/>
</dbReference>
<feature type="transmembrane region" description="Helical" evidence="1">
    <location>
        <begin position="135"/>
        <end position="153"/>
    </location>
</feature>